<dbReference type="EMBL" id="JBHTIU010000047">
    <property type="protein sequence ID" value="MFD0870418.1"/>
    <property type="molecule type" value="Genomic_DNA"/>
</dbReference>
<name>A0ABW3DAG7_9BACL</name>
<proteinExistence type="predicted"/>
<comment type="caution">
    <text evidence="4">The sequence shown here is derived from an EMBL/GenBank/DDBJ whole genome shotgun (WGS) entry which is preliminary data.</text>
</comment>
<dbReference type="Gene3D" id="3.30.420.40">
    <property type="match status" value="1"/>
</dbReference>
<evidence type="ECO:0000256" key="2">
    <source>
        <dbReference type="ARBA" id="ARBA00022777"/>
    </source>
</evidence>
<dbReference type="SUPFAM" id="SSF53067">
    <property type="entry name" value="Actin-like ATPase domain"/>
    <property type="match status" value="1"/>
</dbReference>
<dbReference type="Pfam" id="PF02782">
    <property type="entry name" value="FGGY_C"/>
    <property type="match status" value="1"/>
</dbReference>
<keyword evidence="1" id="KW-0808">Transferase</keyword>
<accession>A0ABW3DAG7</accession>
<dbReference type="RefSeq" id="WP_379289066.1">
    <property type="nucleotide sequence ID" value="NZ_JBHTIU010000047.1"/>
</dbReference>
<dbReference type="PANTHER" id="PTHR43435:SF4">
    <property type="entry name" value="FGGY CARBOHYDRATE KINASE DOMAIN-CONTAINING PROTEIN"/>
    <property type="match status" value="1"/>
</dbReference>
<organism evidence="4 5">
    <name type="scientific">Paenibacillus residui</name>
    <dbReference type="NCBI Taxonomy" id="629724"/>
    <lineage>
        <taxon>Bacteria</taxon>
        <taxon>Bacillati</taxon>
        <taxon>Bacillota</taxon>
        <taxon>Bacilli</taxon>
        <taxon>Bacillales</taxon>
        <taxon>Paenibacillaceae</taxon>
        <taxon>Paenibacillus</taxon>
    </lineage>
</organism>
<dbReference type="PANTHER" id="PTHR43435">
    <property type="entry name" value="RIBULOKINASE"/>
    <property type="match status" value="1"/>
</dbReference>
<protein>
    <submittedName>
        <fullName evidence="4">FGGY-family carbohydrate kinase</fullName>
    </submittedName>
</protein>
<keyword evidence="5" id="KW-1185">Reference proteome</keyword>
<sequence>MFGIEFPVYGVLLTEGLRKSTCKIAFLVMSATGLRIDRIIVIGGIAKKSPYIMQMMSDVLGRPIMISKEDQVCAKGAAIYTAVAAGLFASIEEAQQIYCEPYEADYYPNPDKQQDYAMKYRQYMKLAQSIEEFHR</sequence>
<evidence type="ECO:0000313" key="5">
    <source>
        <dbReference type="Proteomes" id="UP001597120"/>
    </source>
</evidence>
<dbReference type="GO" id="GO:0016301">
    <property type="term" value="F:kinase activity"/>
    <property type="evidence" value="ECO:0007669"/>
    <property type="project" value="UniProtKB-KW"/>
</dbReference>
<evidence type="ECO:0000259" key="3">
    <source>
        <dbReference type="Pfam" id="PF02782"/>
    </source>
</evidence>
<dbReference type="Proteomes" id="UP001597120">
    <property type="component" value="Unassembled WGS sequence"/>
</dbReference>
<dbReference type="InterPro" id="IPR018485">
    <property type="entry name" value="FGGY_C"/>
</dbReference>
<reference evidence="5" key="1">
    <citation type="journal article" date="2019" name="Int. J. Syst. Evol. Microbiol.">
        <title>The Global Catalogue of Microorganisms (GCM) 10K type strain sequencing project: providing services to taxonomists for standard genome sequencing and annotation.</title>
        <authorList>
            <consortium name="The Broad Institute Genomics Platform"/>
            <consortium name="The Broad Institute Genome Sequencing Center for Infectious Disease"/>
            <person name="Wu L."/>
            <person name="Ma J."/>
        </authorList>
    </citation>
    <scope>NUCLEOTIDE SEQUENCE [LARGE SCALE GENOMIC DNA]</scope>
    <source>
        <strain evidence="5">CCUG 57263</strain>
    </source>
</reference>
<dbReference type="InterPro" id="IPR043129">
    <property type="entry name" value="ATPase_NBD"/>
</dbReference>
<gene>
    <name evidence="4" type="ORF">ACFQ03_14780</name>
</gene>
<keyword evidence="2 4" id="KW-0418">Kinase</keyword>
<evidence type="ECO:0000256" key="1">
    <source>
        <dbReference type="ARBA" id="ARBA00022679"/>
    </source>
</evidence>
<feature type="domain" description="Carbohydrate kinase FGGY C-terminal" evidence="3">
    <location>
        <begin position="29"/>
        <end position="85"/>
    </location>
</feature>
<evidence type="ECO:0000313" key="4">
    <source>
        <dbReference type="EMBL" id="MFD0870418.1"/>
    </source>
</evidence>